<evidence type="ECO:0000313" key="3">
    <source>
        <dbReference type="EMBL" id="QHT08786.1"/>
    </source>
</evidence>
<accession>A0A6C0CVB7</accession>
<proteinExistence type="predicted"/>
<dbReference type="SUPFAM" id="SSF56059">
    <property type="entry name" value="Glutathione synthetase ATP-binding domain-like"/>
    <property type="match status" value="1"/>
</dbReference>
<dbReference type="PROSITE" id="PS50975">
    <property type="entry name" value="ATP_GRASP"/>
    <property type="match status" value="1"/>
</dbReference>
<dbReference type="GO" id="GO:0005524">
    <property type="term" value="F:ATP binding"/>
    <property type="evidence" value="ECO:0007669"/>
    <property type="project" value="InterPro"/>
</dbReference>
<keyword evidence="1" id="KW-0472">Membrane</keyword>
<dbReference type="GO" id="GO:0046872">
    <property type="term" value="F:metal ion binding"/>
    <property type="evidence" value="ECO:0007669"/>
    <property type="project" value="InterPro"/>
</dbReference>
<evidence type="ECO:0000259" key="2">
    <source>
        <dbReference type="PROSITE" id="PS50975"/>
    </source>
</evidence>
<dbReference type="EMBL" id="MN739501">
    <property type="protein sequence ID" value="QHT08786.1"/>
    <property type="molecule type" value="Genomic_DNA"/>
</dbReference>
<dbReference type="PANTHER" id="PTHR21621:SF0">
    <property type="entry name" value="BETA-CITRYLGLUTAMATE SYNTHASE B-RELATED"/>
    <property type="match status" value="1"/>
</dbReference>
<name>A0A6C0CVB7_9ZZZZ</name>
<dbReference type="AlphaFoldDB" id="A0A6C0CVB7"/>
<dbReference type="Gene3D" id="3.30.470.20">
    <property type="entry name" value="ATP-grasp fold, B domain"/>
    <property type="match status" value="2"/>
</dbReference>
<dbReference type="GO" id="GO:0005737">
    <property type="term" value="C:cytoplasm"/>
    <property type="evidence" value="ECO:0007669"/>
    <property type="project" value="TreeGrafter"/>
</dbReference>
<dbReference type="InterPro" id="IPR013651">
    <property type="entry name" value="ATP-grasp_RimK-type"/>
</dbReference>
<dbReference type="GO" id="GO:0009432">
    <property type="term" value="P:SOS response"/>
    <property type="evidence" value="ECO:0007669"/>
    <property type="project" value="TreeGrafter"/>
</dbReference>
<keyword evidence="1" id="KW-0812">Transmembrane</keyword>
<organism evidence="3">
    <name type="scientific">viral metagenome</name>
    <dbReference type="NCBI Taxonomy" id="1070528"/>
    <lineage>
        <taxon>unclassified sequences</taxon>
        <taxon>metagenomes</taxon>
        <taxon>organismal metagenomes</taxon>
    </lineage>
</organism>
<dbReference type="InterPro" id="IPR013815">
    <property type="entry name" value="ATP_grasp_subdomain_1"/>
</dbReference>
<protein>
    <recommendedName>
        <fullName evidence="2">ATP-grasp domain-containing protein</fullName>
    </recommendedName>
</protein>
<dbReference type="InterPro" id="IPR011761">
    <property type="entry name" value="ATP-grasp"/>
</dbReference>
<dbReference type="Gene3D" id="3.30.1490.20">
    <property type="entry name" value="ATP-grasp fold, A domain"/>
    <property type="match status" value="1"/>
</dbReference>
<reference evidence="3" key="1">
    <citation type="journal article" date="2020" name="Nature">
        <title>Giant virus diversity and host interactions through global metagenomics.</title>
        <authorList>
            <person name="Schulz F."/>
            <person name="Roux S."/>
            <person name="Paez-Espino D."/>
            <person name="Jungbluth S."/>
            <person name="Walsh D.A."/>
            <person name="Denef V.J."/>
            <person name="McMahon K.D."/>
            <person name="Konstantinidis K.T."/>
            <person name="Eloe-Fadrosh E.A."/>
            <person name="Kyrpides N.C."/>
            <person name="Woyke T."/>
        </authorList>
    </citation>
    <scope>NUCLEOTIDE SEQUENCE</scope>
    <source>
        <strain evidence="3">GVMAG-M-3300023109-53</strain>
    </source>
</reference>
<feature type="transmembrane region" description="Helical" evidence="1">
    <location>
        <begin position="6"/>
        <end position="23"/>
    </location>
</feature>
<dbReference type="Pfam" id="PF08443">
    <property type="entry name" value="RimK"/>
    <property type="match status" value="1"/>
</dbReference>
<evidence type="ECO:0000256" key="1">
    <source>
        <dbReference type="SAM" id="Phobius"/>
    </source>
</evidence>
<sequence>MNSKVIYFLFLIIFIIITVYWFNSKTIEGMKVISKNMQKNVYDKYGIQVDKDNQCLIYKGKRVSFYNNFNEQEGIDKSNDKLKTNDILSNYGFPVCNYMKYDTNKNEESNIIDINDKLKFPLVVKYNYGERGNDVFTDIIDNDSLRDKLKKLLSENKKSIIIEEQTQGKKFRIMILNDKFVYADEDQKPVLTGNGQSTIQELISNYHTLHDVKSIKFVNEELINQQGYELTDILENGKRLEITNVVSVANGGKQVYIEEYDIHPINMNMFYQLNKILGLNFSGIDYMGPDLSIPYHDGGKVIEVNPFPGFSKKEQEHESIPKRLIDALFG</sequence>
<keyword evidence="1" id="KW-1133">Transmembrane helix</keyword>
<dbReference type="GO" id="GO:0018169">
    <property type="term" value="F:ribosomal S6-glutamic acid ligase activity"/>
    <property type="evidence" value="ECO:0007669"/>
    <property type="project" value="TreeGrafter"/>
</dbReference>
<feature type="domain" description="ATP-grasp" evidence="2">
    <location>
        <begin position="85"/>
        <end position="290"/>
    </location>
</feature>
<dbReference type="PANTHER" id="PTHR21621">
    <property type="entry name" value="RIBOSOMAL PROTEIN S6 MODIFICATION PROTEIN"/>
    <property type="match status" value="1"/>
</dbReference>